<comment type="caution">
    <text evidence="1">The sequence shown here is derived from an EMBL/GenBank/DDBJ whole genome shotgun (WGS) entry which is preliminary data.</text>
</comment>
<organism evidence="1 2">
    <name type="scientific">Thermophilibacter provencensis</name>
    <dbReference type="NCBI Taxonomy" id="1852386"/>
    <lineage>
        <taxon>Bacteria</taxon>
        <taxon>Bacillati</taxon>
        <taxon>Actinomycetota</taxon>
        <taxon>Coriobacteriia</taxon>
        <taxon>Coriobacteriales</taxon>
        <taxon>Atopobiaceae</taxon>
        <taxon>Thermophilibacter</taxon>
    </lineage>
</organism>
<accession>A0A921GHB2</accession>
<feature type="non-terminal residue" evidence="1">
    <location>
        <position position="1"/>
    </location>
</feature>
<dbReference type="AlphaFoldDB" id="A0A921GHB2"/>
<name>A0A921GHB2_9ACTN</name>
<evidence type="ECO:0000313" key="2">
    <source>
        <dbReference type="Proteomes" id="UP000697330"/>
    </source>
</evidence>
<reference evidence="1" key="2">
    <citation type="submission" date="2021-09" db="EMBL/GenBank/DDBJ databases">
        <authorList>
            <person name="Gilroy R."/>
        </authorList>
    </citation>
    <scope>NUCLEOTIDE SEQUENCE</scope>
    <source>
        <strain evidence="1">CHK124-7917</strain>
    </source>
</reference>
<sequence>GSWRGARLTRGKGLVSCTRTVLEDEVFTALYGFGRGLPVLDESGEHTGGYTRRLTFGAVNNGVNWVGSDEARLAWGRPDGAGGRAHRFGCVVFAECEDASELKALTEAELARLSRPRVAYEAEAARVCGCGFVGLGDDVAVCDDARVPPWRFTARCVRRVRELGAGGIVRRLTLGAVERTSWSASADVAARVATVEEAASAAGEAAAAAAGAVSSLEDLSEMEF</sequence>
<gene>
    <name evidence="1" type="ORF">K8U72_09065</name>
</gene>
<dbReference type="Proteomes" id="UP000697330">
    <property type="component" value="Unassembled WGS sequence"/>
</dbReference>
<evidence type="ECO:0000313" key="1">
    <source>
        <dbReference type="EMBL" id="HJF45914.1"/>
    </source>
</evidence>
<proteinExistence type="predicted"/>
<reference evidence="1" key="1">
    <citation type="journal article" date="2021" name="PeerJ">
        <title>Extensive microbial diversity within the chicken gut microbiome revealed by metagenomics and culture.</title>
        <authorList>
            <person name="Gilroy R."/>
            <person name="Ravi A."/>
            <person name="Getino M."/>
            <person name="Pursley I."/>
            <person name="Horton D.L."/>
            <person name="Alikhan N.F."/>
            <person name="Baker D."/>
            <person name="Gharbi K."/>
            <person name="Hall N."/>
            <person name="Watson M."/>
            <person name="Adriaenssens E.M."/>
            <person name="Foster-Nyarko E."/>
            <person name="Jarju S."/>
            <person name="Secka A."/>
            <person name="Antonio M."/>
            <person name="Oren A."/>
            <person name="Chaudhuri R.R."/>
            <person name="La Ragione R."/>
            <person name="Hildebrand F."/>
            <person name="Pallen M.J."/>
        </authorList>
    </citation>
    <scope>NUCLEOTIDE SEQUENCE</scope>
    <source>
        <strain evidence="1">CHK124-7917</strain>
    </source>
</reference>
<dbReference type="EMBL" id="DYWQ01000140">
    <property type="protein sequence ID" value="HJF45914.1"/>
    <property type="molecule type" value="Genomic_DNA"/>
</dbReference>
<protein>
    <submittedName>
        <fullName evidence="1">Uncharacterized protein</fullName>
    </submittedName>
</protein>